<evidence type="ECO:0008006" key="8">
    <source>
        <dbReference type="Google" id="ProtNLM"/>
    </source>
</evidence>
<feature type="transmembrane region" description="Helical" evidence="5">
    <location>
        <begin position="157"/>
        <end position="176"/>
    </location>
</feature>
<accession>A0AAN9Y4M3</accession>
<dbReference type="PANTHER" id="PTHR48021:SF32">
    <property type="entry name" value="FACILITATED TREHALOSE TRANSPORTER TRET1-2 HOMOLOG-LIKE PROTEIN"/>
    <property type="match status" value="1"/>
</dbReference>
<evidence type="ECO:0000313" key="6">
    <source>
        <dbReference type="EMBL" id="KAK7591274.1"/>
    </source>
</evidence>
<dbReference type="GO" id="GO:0016020">
    <property type="term" value="C:membrane"/>
    <property type="evidence" value="ECO:0007669"/>
    <property type="project" value="UniProtKB-SubCell"/>
</dbReference>
<organism evidence="6 7">
    <name type="scientific">Parthenolecanium corni</name>
    <dbReference type="NCBI Taxonomy" id="536013"/>
    <lineage>
        <taxon>Eukaryota</taxon>
        <taxon>Metazoa</taxon>
        <taxon>Ecdysozoa</taxon>
        <taxon>Arthropoda</taxon>
        <taxon>Hexapoda</taxon>
        <taxon>Insecta</taxon>
        <taxon>Pterygota</taxon>
        <taxon>Neoptera</taxon>
        <taxon>Paraneoptera</taxon>
        <taxon>Hemiptera</taxon>
        <taxon>Sternorrhyncha</taxon>
        <taxon>Coccoidea</taxon>
        <taxon>Coccidae</taxon>
        <taxon>Parthenolecanium</taxon>
    </lineage>
</organism>
<feature type="transmembrane region" description="Helical" evidence="5">
    <location>
        <begin position="12"/>
        <end position="32"/>
    </location>
</feature>
<dbReference type="Proteomes" id="UP001367676">
    <property type="component" value="Unassembled WGS sequence"/>
</dbReference>
<dbReference type="InterPro" id="IPR050549">
    <property type="entry name" value="MFS_Trehalose_Transporter"/>
</dbReference>
<dbReference type="GO" id="GO:0022857">
    <property type="term" value="F:transmembrane transporter activity"/>
    <property type="evidence" value="ECO:0007669"/>
    <property type="project" value="InterPro"/>
</dbReference>
<feature type="transmembrane region" description="Helical" evidence="5">
    <location>
        <begin position="52"/>
        <end position="70"/>
    </location>
</feature>
<keyword evidence="7" id="KW-1185">Reference proteome</keyword>
<evidence type="ECO:0000256" key="4">
    <source>
        <dbReference type="ARBA" id="ARBA00023136"/>
    </source>
</evidence>
<keyword evidence="4 5" id="KW-0472">Membrane</keyword>
<feature type="transmembrane region" description="Helical" evidence="5">
    <location>
        <begin position="132"/>
        <end position="151"/>
    </location>
</feature>
<feature type="transmembrane region" description="Helical" evidence="5">
    <location>
        <begin position="363"/>
        <end position="382"/>
    </location>
</feature>
<evidence type="ECO:0000256" key="1">
    <source>
        <dbReference type="ARBA" id="ARBA00004370"/>
    </source>
</evidence>
<comment type="subcellular location">
    <subcellularLocation>
        <location evidence="1">Membrane</location>
    </subcellularLocation>
</comment>
<evidence type="ECO:0000256" key="5">
    <source>
        <dbReference type="SAM" id="Phobius"/>
    </source>
</evidence>
<evidence type="ECO:0000256" key="2">
    <source>
        <dbReference type="ARBA" id="ARBA00022692"/>
    </source>
</evidence>
<feature type="transmembrane region" description="Helical" evidence="5">
    <location>
        <begin position="394"/>
        <end position="414"/>
    </location>
</feature>
<dbReference type="InterPro" id="IPR005828">
    <property type="entry name" value="MFS_sugar_transport-like"/>
</dbReference>
<dbReference type="InterPro" id="IPR036259">
    <property type="entry name" value="MFS_trans_sf"/>
</dbReference>
<feature type="transmembrane region" description="Helical" evidence="5">
    <location>
        <begin position="100"/>
        <end position="120"/>
    </location>
</feature>
<comment type="caution">
    <text evidence="6">The sequence shown here is derived from an EMBL/GenBank/DDBJ whole genome shotgun (WGS) entry which is preliminary data.</text>
</comment>
<feature type="transmembrane region" description="Helical" evidence="5">
    <location>
        <begin position="270"/>
        <end position="288"/>
    </location>
</feature>
<dbReference type="PANTHER" id="PTHR48021">
    <property type="match status" value="1"/>
</dbReference>
<evidence type="ECO:0000313" key="7">
    <source>
        <dbReference type="Proteomes" id="UP001367676"/>
    </source>
</evidence>
<reference evidence="6 7" key="1">
    <citation type="submission" date="2024-03" db="EMBL/GenBank/DDBJ databases">
        <title>Adaptation during the transition from Ophiocordyceps entomopathogen to insect associate is accompanied by gene loss and intensified selection.</title>
        <authorList>
            <person name="Ward C.M."/>
            <person name="Onetto C.A."/>
            <person name="Borneman A.R."/>
        </authorList>
    </citation>
    <scope>NUCLEOTIDE SEQUENCE [LARGE SCALE GENOMIC DNA]</scope>
    <source>
        <strain evidence="6">AWRI1</strain>
        <tissue evidence="6">Single Adult Female</tissue>
    </source>
</reference>
<dbReference type="Pfam" id="PF00083">
    <property type="entry name" value="Sugar_tr"/>
    <property type="match status" value="1"/>
</dbReference>
<feature type="transmembrane region" description="Helical" evidence="5">
    <location>
        <begin position="295"/>
        <end position="316"/>
    </location>
</feature>
<dbReference type="AlphaFoldDB" id="A0AAN9Y4M3"/>
<feature type="transmembrane region" description="Helical" evidence="5">
    <location>
        <begin position="230"/>
        <end position="250"/>
    </location>
</feature>
<name>A0AAN9Y4M3_9HEMI</name>
<dbReference type="SUPFAM" id="SSF103473">
    <property type="entry name" value="MFS general substrate transporter"/>
    <property type="match status" value="1"/>
</dbReference>
<protein>
    <recommendedName>
        <fullName evidence="8">Facilitated trehalose transporter Tret1-like</fullName>
    </recommendedName>
</protein>
<sequence length="432" mass="48291">MYTLLKNNICQTLAVVVVSHGIFLTGFTYSFGDVVSEQAYQTQEVLSNLKDSAWNSIGCLISAYTIEILGRKKTIQICFVSFFCASLLSVLNSSTVVTSVSHAVTAVSLGTKPVFIIYVLEVSQKNHRGMFISFYLIFGSFGFASSYVLQYYFKLEILAAASVIIAAVGFCGTTLLPETKYWYIISNQIDKAKNSSSWFNSSQTKDDIDKEMNRINNNALESRLNKYKNFWVATALLICRAGSGKVMFALYPNTYYLPFKADLLGFPLPLVHNLAAFLLTVAFTAIIDQFKRRHLLYFSTLSAILAITTVMIINYLVSPSTVVYAIVQPTLLLLHGAMTDGFLDGLITVLTAEMISVYVKRGALLNASYFCSFILQILYAMFYPYVLNSFDLNLLLLTFLINNFIMLTLNAFYVPETSNKDLDEFGLFVTSI</sequence>
<keyword evidence="2 5" id="KW-0812">Transmembrane</keyword>
<dbReference type="Gene3D" id="1.20.1250.20">
    <property type="entry name" value="MFS general substrate transporter like domains"/>
    <property type="match status" value="1"/>
</dbReference>
<keyword evidence="3 5" id="KW-1133">Transmembrane helix</keyword>
<gene>
    <name evidence="6" type="ORF">V9T40_002887</name>
</gene>
<feature type="transmembrane region" description="Helical" evidence="5">
    <location>
        <begin position="77"/>
        <end position="94"/>
    </location>
</feature>
<proteinExistence type="predicted"/>
<evidence type="ECO:0000256" key="3">
    <source>
        <dbReference type="ARBA" id="ARBA00022989"/>
    </source>
</evidence>
<dbReference type="EMBL" id="JBBCAQ010000022">
    <property type="protein sequence ID" value="KAK7591274.1"/>
    <property type="molecule type" value="Genomic_DNA"/>
</dbReference>